<organism evidence="2 3">
    <name type="scientific">Aurantimicrobium minutum</name>
    <dbReference type="NCBI Taxonomy" id="708131"/>
    <lineage>
        <taxon>Bacteria</taxon>
        <taxon>Bacillati</taxon>
        <taxon>Actinomycetota</taxon>
        <taxon>Actinomycetes</taxon>
        <taxon>Micrococcales</taxon>
        <taxon>Microbacteriaceae</taxon>
        <taxon>Aurantimicrobium</taxon>
    </lineage>
</organism>
<gene>
    <name evidence="2" type="ORF">AUMI_111610</name>
</gene>
<sequence length="252" mass="28850">MKKFTLDTEKLGFYVYLYVDPRDNKPFYVGKGTGNRAFAHLTDTSESPKVERIQQLKEAGLEPVIELLAFGLDEQTAFKMEAAAIDLIGFENLTNKVVGHGSRKAGRMTVEEVQARLQTEKIEYFDVPGVLIKITDSFPDSASRTDQELYDATRGMWKMSIDQAQERARYVFAVYGGVIREVYDVTQWLPANSTMYSETSRLWKPIEEYKTEGRIEFVGKVAPEELRKRYLWKSVAHLYKQGNANPVMYVGE</sequence>
<dbReference type="EMBL" id="AP017457">
    <property type="protein sequence ID" value="BAU99703.1"/>
    <property type="molecule type" value="Genomic_DNA"/>
</dbReference>
<name>A0A173LXV7_9MICO</name>
<dbReference type="OrthoDB" id="4037078at2"/>
<dbReference type="Pfam" id="PF22945">
    <property type="entry name" value="LEM-3_GIY-YIG"/>
    <property type="match status" value="1"/>
</dbReference>
<evidence type="ECO:0000259" key="1">
    <source>
        <dbReference type="PROSITE" id="PS50164"/>
    </source>
</evidence>
<dbReference type="CDD" id="cd10440">
    <property type="entry name" value="GIY-YIG_COG3680"/>
    <property type="match status" value="1"/>
</dbReference>
<evidence type="ECO:0000313" key="2">
    <source>
        <dbReference type="EMBL" id="BAU99703.1"/>
    </source>
</evidence>
<evidence type="ECO:0000313" key="3">
    <source>
        <dbReference type="Proteomes" id="UP000243847"/>
    </source>
</evidence>
<dbReference type="PROSITE" id="PS50164">
    <property type="entry name" value="GIY_YIG"/>
    <property type="match status" value="1"/>
</dbReference>
<proteinExistence type="predicted"/>
<protein>
    <recommendedName>
        <fullName evidence="1">GIY-YIG domain-containing protein</fullName>
    </recommendedName>
</protein>
<dbReference type="KEGG" id="amin:AUMI_111610"/>
<accession>A0A173LXV7</accession>
<dbReference type="RefSeq" id="WP_096382433.1">
    <property type="nucleotide sequence ID" value="NZ_AP017457.1"/>
</dbReference>
<dbReference type="Proteomes" id="UP000243847">
    <property type="component" value="Chromosome sequence1"/>
</dbReference>
<dbReference type="AlphaFoldDB" id="A0A173LXV7"/>
<reference evidence="2 3" key="1">
    <citation type="journal article" date="2016" name="Genome Announc.">
        <title>Complete Genome Sequence of Aurantimicrobium minutum Type Strain KNCT, a Planktonic Ultramicrobacterium Isolated from River Water.</title>
        <authorList>
            <person name="Nakai R."/>
            <person name="Fujisawa T."/>
            <person name="Nakamura Y."/>
            <person name="Nishide H."/>
            <person name="Uchiyama I."/>
            <person name="Baba T."/>
            <person name="Toyoda A."/>
            <person name="Fujiyama A."/>
            <person name="Naganuma T."/>
            <person name="Niki H."/>
        </authorList>
    </citation>
    <scope>NUCLEOTIDE SEQUENCE [LARGE SCALE GENOMIC DNA]</scope>
    <source>
        <strain evidence="2 3">KNC</strain>
    </source>
</reference>
<feature type="domain" description="GIY-YIG" evidence="1">
    <location>
        <begin position="11"/>
        <end position="96"/>
    </location>
</feature>
<dbReference type="InterPro" id="IPR000305">
    <property type="entry name" value="GIY-YIG_endonuc"/>
</dbReference>
<dbReference type="GeneID" id="80452349"/>